<dbReference type="KEGG" id="cid:P73_2923"/>
<reference evidence="2 3" key="1">
    <citation type="journal article" date="2014" name="Int. J. Syst. Evol. Microbiol.">
        <title>Celeribacter indicus sp. nov., a polycyclic aromatic hydrocarbon-degrading bacterium from deep-sea sediment and reclassification of Huaishuia halophila as Celeribacter halophilus comb. nov.</title>
        <authorList>
            <person name="Lai Q."/>
            <person name="Cao J."/>
            <person name="Yuan J."/>
            <person name="Li F."/>
            <person name="Shao Z."/>
        </authorList>
    </citation>
    <scope>NUCLEOTIDE SEQUENCE [LARGE SCALE GENOMIC DNA]</scope>
    <source>
        <strain evidence="2">P73</strain>
    </source>
</reference>
<proteinExistence type="predicted"/>
<dbReference type="EMBL" id="CP004393">
    <property type="protein sequence ID" value="AJE47638.1"/>
    <property type="molecule type" value="Genomic_DNA"/>
</dbReference>
<name>A0A0B5DW95_9RHOB</name>
<dbReference type="OrthoDB" id="8536716at2"/>
<sequence>MAETLAALFLGHVLADYVFQTRWMVEDKARAETLFLHALVVLLTAMATTGQPASPLLYVLALVHVAIDLVKVRLFSDDVLPHVADQLAHLATLVLIAAAAPDLFATGAYAGAPAWVAHAMLFLAGAIYATRAGGFAVGKLMTGFGENPMTESLEKGGFWIGLFERALIYLLLLGGMPGGIGFLVAAKSVLRFEATQDGRMAEWVIIGTLASFGWAISVALAVMFLSAQLPPLGITPLTP</sequence>
<evidence type="ECO:0008006" key="4">
    <source>
        <dbReference type="Google" id="ProtNLM"/>
    </source>
</evidence>
<evidence type="ECO:0000313" key="2">
    <source>
        <dbReference type="EMBL" id="AJE47638.1"/>
    </source>
</evidence>
<feature type="transmembrane region" description="Helical" evidence="1">
    <location>
        <begin position="31"/>
        <end position="49"/>
    </location>
</feature>
<feature type="transmembrane region" description="Helical" evidence="1">
    <location>
        <begin position="166"/>
        <end position="190"/>
    </location>
</feature>
<dbReference type="RefSeq" id="WP_043870151.1">
    <property type="nucleotide sequence ID" value="NZ_CP004393.1"/>
</dbReference>
<keyword evidence="1" id="KW-0472">Membrane</keyword>
<keyword evidence="1" id="KW-0812">Transmembrane</keyword>
<organism evidence="2 3">
    <name type="scientific">Celeribacter indicus</name>
    <dbReference type="NCBI Taxonomy" id="1208324"/>
    <lineage>
        <taxon>Bacteria</taxon>
        <taxon>Pseudomonadati</taxon>
        <taxon>Pseudomonadota</taxon>
        <taxon>Alphaproteobacteria</taxon>
        <taxon>Rhodobacterales</taxon>
        <taxon>Roseobacteraceae</taxon>
        <taxon>Celeribacter</taxon>
    </lineage>
</organism>
<accession>A0A0B5DW95</accession>
<dbReference type="Proteomes" id="UP000031521">
    <property type="component" value="Chromosome"/>
</dbReference>
<dbReference type="InterPro" id="IPR021737">
    <property type="entry name" value="Phage_phiKZ_Orf197"/>
</dbReference>
<dbReference type="STRING" id="1208324.P73_2923"/>
<protein>
    <recommendedName>
        <fullName evidence="4">DUF3307 domain-containing protein</fullName>
    </recommendedName>
</protein>
<keyword evidence="1" id="KW-1133">Transmembrane helix</keyword>
<feature type="transmembrane region" description="Helical" evidence="1">
    <location>
        <begin position="112"/>
        <end position="130"/>
    </location>
</feature>
<feature type="transmembrane region" description="Helical" evidence="1">
    <location>
        <begin position="202"/>
        <end position="227"/>
    </location>
</feature>
<dbReference type="HOGENOM" id="CLU_072282_2_0_5"/>
<dbReference type="AlphaFoldDB" id="A0A0B5DW95"/>
<feature type="transmembrane region" description="Helical" evidence="1">
    <location>
        <begin position="87"/>
        <end position="105"/>
    </location>
</feature>
<evidence type="ECO:0000256" key="1">
    <source>
        <dbReference type="SAM" id="Phobius"/>
    </source>
</evidence>
<keyword evidence="3" id="KW-1185">Reference proteome</keyword>
<dbReference type="Pfam" id="PF11750">
    <property type="entry name" value="DUF3307"/>
    <property type="match status" value="1"/>
</dbReference>
<gene>
    <name evidence="2" type="ORF">P73_2923</name>
</gene>
<evidence type="ECO:0000313" key="3">
    <source>
        <dbReference type="Proteomes" id="UP000031521"/>
    </source>
</evidence>